<evidence type="ECO:0000313" key="9">
    <source>
        <dbReference type="EMBL" id="KAK6773854.1"/>
    </source>
</evidence>
<dbReference type="InterPro" id="IPR045874">
    <property type="entry name" value="LRK10/LRL21-25-like"/>
</dbReference>
<dbReference type="Proteomes" id="UP001371456">
    <property type="component" value="Unassembled WGS sequence"/>
</dbReference>
<dbReference type="InterPro" id="IPR011009">
    <property type="entry name" value="Kinase-like_dom_sf"/>
</dbReference>
<feature type="domain" description="Protein kinase" evidence="8">
    <location>
        <begin position="1"/>
        <end position="131"/>
    </location>
</feature>
<keyword evidence="7" id="KW-0325">Glycoprotein</keyword>
<evidence type="ECO:0000256" key="4">
    <source>
        <dbReference type="ARBA" id="ARBA00022729"/>
    </source>
</evidence>
<evidence type="ECO:0000256" key="1">
    <source>
        <dbReference type="ARBA" id="ARBA00004479"/>
    </source>
</evidence>
<keyword evidence="3" id="KW-0812">Transmembrane</keyword>
<accession>A0AAN8STJ4</accession>
<keyword evidence="4" id="KW-0732">Signal</keyword>
<evidence type="ECO:0000256" key="2">
    <source>
        <dbReference type="ARBA" id="ARBA00022527"/>
    </source>
</evidence>
<reference evidence="9 10" key="1">
    <citation type="submission" date="2024-02" db="EMBL/GenBank/DDBJ databases">
        <title>de novo genome assembly of Solanum bulbocastanum strain 11H21.</title>
        <authorList>
            <person name="Hosaka A.J."/>
        </authorList>
    </citation>
    <scope>NUCLEOTIDE SEQUENCE [LARGE SCALE GENOMIC DNA]</scope>
    <source>
        <tissue evidence="9">Young leaves</tissue>
    </source>
</reference>
<dbReference type="Pfam" id="PF00069">
    <property type="entry name" value="Pkinase"/>
    <property type="match status" value="1"/>
</dbReference>
<gene>
    <name evidence="9" type="ORF">RDI58_029093</name>
</gene>
<protein>
    <recommendedName>
        <fullName evidence="8">Protein kinase domain-containing protein</fullName>
    </recommendedName>
</protein>
<keyword evidence="2" id="KW-0723">Serine/threonine-protein kinase</keyword>
<sequence>MSRRKSYVKLVEEVCHYSWSGLRNFIPKISNFGLTKLYPTSNNIVNLTVFDETIGYIAPELISRSIGAISYKYDVYNFGVLLMEMLDLERNEIQDEEDSANIFLIIFMIGLTRGKILWWVKKQMMMKRRWL</sequence>
<evidence type="ECO:0000313" key="10">
    <source>
        <dbReference type="Proteomes" id="UP001371456"/>
    </source>
</evidence>
<keyword evidence="2" id="KW-0808">Transferase</keyword>
<evidence type="ECO:0000256" key="6">
    <source>
        <dbReference type="ARBA" id="ARBA00023136"/>
    </source>
</evidence>
<dbReference type="Gene3D" id="1.10.510.10">
    <property type="entry name" value="Transferase(Phosphotransferase) domain 1"/>
    <property type="match status" value="1"/>
</dbReference>
<keyword evidence="2" id="KW-0418">Kinase</keyword>
<name>A0AAN8STJ4_SOLBU</name>
<comment type="caution">
    <text evidence="9">The sequence shown here is derived from an EMBL/GenBank/DDBJ whole genome shotgun (WGS) entry which is preliminary data.</text>
</comment>
<dbReference type="SUPFAM" id="SSF56112">
    <property type="entry name" value="Protein kinase-like (PK-like)"/>
    <property type="match status" value="1"/>
</dbReference>
<organism evidence="9 10">
    <name type="scientific">Solanum bulbocastanum</name>
    <name type="common">Wild potato</name>
    <dbReference type="NCBI Taxonomy" id="147425"/>
    <lineage>
        <taxon>Eukaryota</taxon>
        <taxon>Viridiplantae</taxon>
        <taxon>Streptophyta</taxon>
        <taxon>Embryophyta</taxon>
        <taxon>Tracheophyta</taxon>
        <taxon>Spermatophyta</taxon>
        <taxon>Magnoliopsida</taxon>
        <taxon>eudicotyledons</taxon>
        <taxon>Gunneridae</taxon>
        <taxon>Pentapetalae</taxon>
        <taxon>asterids</taxon>
        <taxon>lamiids</taxon>
        <taxon>Solanales</taxon>
        <taxon>Solanaceae</taxon>
        <taxon>Solanoideae</taxon>
        <taxon>Solaneae</taxon>
        <taxon>Solanum</taxon>
    </lineage>
</organism>
<dbReference type="InterPro" id="IPR000719">
    <property type="entry name" value="Prot_kinase_dom"/>
</dbReference>
<evidence type="ECO:0000259" key="8">
    <source>
        <dbReference type="PROSITE" id="PS50011"/>
    </source>
</evidence>
<keyword evidence="10" id="KW-1185">Reference proteome</keyword>
<dbReference type="GO" id="GO:0005524">
    <property type="term" value="F:ATP binding"/>
    <property type="evidence" value="ECO:0007669"/>
    <property type="project" value="InterPro"/>
</dbReference>
<keyword evidence="5" id="KW-1133">Transmembrane helix</keyword>
<dbReference type="GO" id="GO:0016020">
    <property type="term" value="C:membrane"/>
    <property type="evidence" value="ECO:0007669"/>
    <property type="project" value="UniProtKB-SubCell"/>
</dbReference>
<dbReference type="PROSITE" id="PS50011">
    <property type="entry name" value="PROTEIN_KINASE_DOM"/>
    <property type="match status" value="1"/>
</dbReference>
<evidence type="ECO:0000256" key="7">
    <source>
        <dbReference type="ARBA" id="ARBA00023180"/>
    </source>
</evidence>
<dbReference type="EMBL" id="JBANQN010000012">
    <property type="protein sequence ID" value="KAK6773854.1"/>
    <property type="molecule type" value="Genomic_DNA"/>
</dbReference>
<comment type="subcellular location">
    <subcellularLocation>
        <location evidence="1">Membrane</location>
        <topology evidence="1">Single-pass type I membrane protein</topology>
    </subcellularLocation>
</comment>
<dbReference type="AlphaFoldDB" id="A0AAN8STJ4"/>
<dbReference type="PANTHER" id="PTHR27009">
    <property type="entry name" value="RUST RESISTANCE KINASE LR10-RELATED"/>
    <property type="match status" value="1"/>
</dbReference>
<keyword evidence="6" id="KW-0472">Membrane</keyword>
<dbReference type="GO" id="GO:0004674">
    <property type="term" value="F:protein serine/threonine kinase activity"/>
    <property type="evidence" value="ECO:0007669"/>
    <property type="project" value="UniProtKB-KW"/>
</dbReference>
<evidence type="ECO:0000256" key="3">
    <source>
        <dbReference type="ARBA" id="ARBA00022692"/>
    </source>
</evidence>
<proteinExistence type="predicted"/>
<evidence type="ECO:0000256" key="5">
    <source>
        <dbReference type="ARBA" id="ARBA00022989"/>
    </source>
</evidence>